<accession>A0A1Y5I680</accession>
<dbReference type="Pfam" id="PF03652">
    <property type="entry name" value="RuvX"/>
    <property type="match status" value="1"/>
</dbReference>
<dbReference type="Gene3D" id="3.30.420.140">
    <property type="entry name" value="YqgF/RNase H-like domain"/>
    <property type="match status" value="1"/>
</dbReference>
<dbReference type="InterPro" id="IPR012337">
    <property type="entry name" value="RNaseH-like_sf"/>
</dbReference>
<name>A0A1Y5I680_OSTTA</name>
<protein>
    <recommendedName>
        <fullName evidence="2">YqgF/RNase H-like domain-containing protein</fullName>
    </recommendedName>
</protein>
<proteinExistence type="inferred from homology"/>
<dbReference type="eggNOG" id="KOG0228">
    <property type="taxonomic scope" value="Eukaryota"/>
</dbReference>
<dbReference type="EMBL" id="KZ155793">
    <property type="protein sequence ID" value="OUS44996.1"/>
    <property type="molecule type" value="Genomic_DNA"/>
</dbReference>
<dbReference type="InterPro" id="IPR005227">
    <property type="entry name" value="YqgF"/>
</dbReference>
<dbReference type="Proteomes" id="UP000195557">
    <property type="component" value="Unassembled WGS sequence"/>
</dbReference>
<dbReference type="PANTHER" id="PTHR33317">
    <property type="entry name" value="POLYNUCLEOTIDYL TRANSFERASE, RIBONUCLEASE H-LIKE SUPERFAMILY PROTEIN"/>
    <property type="match status" value="1"/>
</dbReference>
<evidence type="ECO:0000313" key="1">
    <source>
        <dbReference type="EMBL" id="OUS44996.1"/>
    </source>
</evidence>
<sequence>MGARATATAATTTARADARTRARCGSWWRDRDALLARTSRTAAREGDGVEDELRAARRARGDARALGVDYGARRIGLAVSDSGMAPRPLRTMEHRGSATTGASAREVAETAARECCDRIVVGVPKQPGRGMKDRRGRGRGAVRMDLICARFAGEVADALARSEDANARAVTVYTLDESRTSVEAAERMEASGSTNSVDAASAAILLERYFDGSYGEPKVVKPLA</sequence>
<dbReference type="SUPFAM" id="SSF53098">
    <property type="entry name" value="Ribonuclease H-like"/>
    <property type="match status" value="1"/>
</dbReference>
<gene>
    <name evidence="1" type="ORF">BE221DRAFT_82134</name>
</gene>
<dbReference type="AlphaFoldDB" id="A0A1Y5I680"/>
<dbReference type="CDD" id="cd16964">
    <property type="entry name" value="YqgF"/>
    <property type="match status" value="1"/>
</dbReference>
<organism evidence="1">
    <name type="scientific">Ostreococcus tauri</name>
    <name type="common">Marine green alga</name>
    <dbReference type="NCBI Taxonomy" id="70448"/>
    <lineage>
        <taxon>Eukaryota</taxon>
        <taxon>Viridiplantae</taxon>
        <taxon>Chlorophyta</taxon>
        <taxon>Mamiellophyceae</taxon>
        <taxon>Mamiellales</taxon>
        <taxon>Bathycoccaceae</taxon>
        <taxon>Ostreococcus</taxon>
    </lineage>
</organism>
<dbReference type="HAMAP" id="MF_00651">
    <property type="entry name" value="Nuclease_YqgF"/>
    <property type="match status" value="1"/>
</dbReference>
<dbReference type="PANTHER" id="PTHR33317:SF4">
    <property type="entry name" value="POLYNUCLEOTIDYL TRANSFERASE, RIBONUCLEASE H-LIKE SUPERFAMILY PROTEIN"/>
    <property type="match status" value="1"/>
</dbReference>
<dbReference type="GO" id="GO:0000967">
    <property type="term" value="P:rRNA 5'-end processing"/>
    <property type="evidence" value="ECO:0007669"/>
    <property type="project" value="TreeGrafter"/>
</dbReference>
<reference evidence="1" key="1">
    <citation type="submission" date="2017-04" db="EMBL/GenBank/DDBJ databases">
        <title>Population genomics of picophytoplankton unveils novel chromosome hypervariability.</title>
        <authorList>
            <consortium name="DOE Joint Genome Institute"/>
            <person name="Blanc-Mathieu R."/>
            <person name="Krasovec M."/>
            <person name="Hebrard M."/>
            <person name="Yau S."/>
            <person name="Desgranges E."/>
            <person name="Martin J."/>
            <person name="Schackwitz W."/>
            <person name="Kuo A."/>
            <person name="Salin G."/>
            <person name="Donnadieu C."/>
            <person name="Desdevises Y."/>
            <person name="Sanchez-Ferandin S."/>
            <person name="Moreau H."/>
            <person name="Rivals E."/>
            <person name="Grigoriev I.V."/>
            <person name="Grimsley N."/>
            <person name="Eyre-Walker A."/>
            <person name="Piganeau G."/>
        </authorList>
    </citation>
    <scope>NUCLEOTIDE SEQUENCE [LARGE SCALE GENOMIC DNA]</scope>
    <source>
        <strain evidence="1">RCC 1115</strain>
    </source>
</reference>
<dbReference type="InterPro" id="IPR037027">
    <property type="entry name" value="YqgF/RNaseH-like_dom_sf"/>
</dbReference>
<evidence type="ECO:0008006" key="2">
    <source>
        <dbReference type="Google" id="ProtNLM"/>
    </source>
</evidence>